<protein>
    <submittedName>
        <fullName evidence="3">CRISPR type III-B/RAMP module RAMP protein Cmr6</fullName>
    </submittedName>
</protein>
<evidence type="ECO:0000259" key="2">
    <source>
        <dbReference type="Pfam" id="PF03787"/>
    </source>
</evidence>
<evidence type="ECO:0000256" key="1">
    <source>
        <dbReference type="ARBA" id="ARBA00023118"/>
    </source>
</evidence>
<dbReference type="OrthoDB" id="9813956at2"/>
<proteinExistence type="predicted"/>
<dbReference type="RefSeq" id="WP_043983154.1">
    <property type="nucleotide sequence ID" value="NZ_JBHSXZ010000060.1"/>
</dbReference>
<sequence>MRAARLPLEPPDHAGLALYRYLKQHDASKQAARALLDSIAARPIAKVYKNAFERWKAALSNALFLEATALTPLAIGLGNASPIENGLAIHHTYGVPYLPGSALKGLALRAFFEFHGLGADQRKALMEGKSTRPGAEVPEEIKEQKRVLFGDITSAAHLVYWDGWLDPSSTEPFQKDVITVHHQGYYGSGEVWPTDFDDPNPVGFLSVKPGTKFCLALSSPSSHAEGWVFAAAEILKWGLEHLGLGGKTNAGYGYFEVKLPPRPKSEADLGEELYQSYKARIEKIKPANERGELDFFLQELRGKPAPVRRPSLEAIRKHLQEWRVWNPDKNPQHAEIKRLLEE</sequence>
<name>A0A399DXW1_9DEIN</name>
<feature type="domain" description="CRISPR type III-associated protein" evidence="2">
    <location>
        <begin position="67"/>
        <end position="256"/>
    </location>
</feature>
<dbReference type="NCBIfam" id="TIGR01898">
    <property type="entry name" value="cas_TM1791_cmr6"/>
    <property type="match status" value="1"/>
</dbReference>
<dbReference type="EMBL" id="QWKX01000032">
    <property type="protein sequence ID" value="RIH77045.1"/>
    <property type="molecule type" value="Genomic_DNA"/>
</dbReference>
<evidence type="ECO:0000313" key="3">
    <source>
        <dbReference type="EMBL" id="RIH77045.1"/>
    </source>
</evidence>
<comment type="caution">
    <text evidence="3">The sequence shown here is derived from an EMBL/GenBank/DDBJ whole genome shotgun (WGS) entry which is preliminary data.</text>
</comment>
<dbReference type="PANTHER" id="PTHR39965:SF1">
    <property type="entry name" value="CRISPR SYSTEM CMR SUBUNIT CMR6"/>
    <property type="match status" value="1"/>
</dbReference>
<dbReference type="Proteomes" id="UP000266089">
    <property type="component" value="Unassembled WGS sequence"/>
</dbReference>
<accession>A0A399DXW1</accession>
<evidence type="ECO:0000313" key="4">
    <source>
        <dbReference type="Proteomes" id="UP000266089"/>
    </source>
</evidence>
<dbReference type="GO" id="GO:0051607">
    <property type="term" value="P:defense response to virus"/>
    <property type="evidence" value="ECO:0007669"/>
    <property type="project" value="UniProtKB-KW"/>
</dbReference>
<dbReference type="Pfam" id="PF03787">
    <property type="entry name" value="RAMPs"/>
    <property type="match status" value="1"/>
</dbReference>
<gene>
    <name evidence="3" type="ORF">Mcate_01510</name>
</gene>
<dbReference type="InterPro" id="IPR005537">
    <property type="entry name" value="RAMP_III_fam"/>
</dbReference>
<dbReference type="InterPro" id="IPR010172">
    <property type="entry name" value="CRISPR-assoc_prot_TM1791"/>
</dbReference>
<dbReference type="PANTHER" id="PTHR39965">
    <property type="entry name" value="CRISPR SYSTEM CMR SUBUNIT CMR6"/>
    <property type="match status" value="1"/>
</dbReference>
<keyword evidence="1" id="KW-0051">Antiviral defense</keyword>
<organism evidence="3 4">
    <name type="scientific">Meiothermus taiwanensis</name>
    <dbReference type="NCBI Taxonomy" id="172827"/>
    <lineage>
        <taxon>Bacteria</taxon>
        <taxon>Thermotogati</taxon>
        <taxon>Deinococcota</taxon>
        <taxon>Deinococci</taxon>
        <taxon>Thermales</taxon>
        <taxon>Thermaceae</taxon>
        <taxon>Meiothermus</taxon>
    </lineage>
</organism>
<reference evidence="3 4" key="1">
    <citation type="submission" date="2018-08" db="EMBL/GenBank/DDBJ databases">
        <title>Meiothermus cateniformans JCM 15151 genome sequencing project.</title>
        <authorList>
            <person name="Da Costa M.S."/>
            <person name="Albuquerque L."/>
            <person name="Raposo P."/>
            <person name="Froufe H.J.C."/>
            <person name="Barroso C.S."/>
            <person name="Egas C."/>
        </authorList>
    </citation>
    <scope>NUCLEOTIDE SEQUENCE [LARGE SCALE GENOMIC DNA]</scope>
    <source>
        <strain evidence="3 4">JCM 15151</strain>
    </source>
</reference>
<dbReference type="AlphaFoldDB" id="A0A399DXW1"/>